<dbReference type="Proteomes" id="UP000298030">
    <property type="component" value="Unassembled WGS sequence"/>
</dbReference>
<accession>A0A4Y7T1K0</accession>
<dbReference type="AlphaFoldDB" id="A0A4Y7T1K0"/>
<proteinExistence type="predicted"/>
<organism evidence="1 2">
    <name type="scientific">Coprinellus micaceus</name>
    <name type="common">Glistening ink-cap mushroom</name>
    <name type="synonym">Coprinus micaceus</name>
    <dbReference type="NCBI Taxonomy" id="71717"/>
    <lineage>
        <taxon>Eukaryota</taxon>
        <taxon>Fungi</taxon>
        <taxon>Dikarya</taxon>
        <taxon>Basidiomycota</taxon>
        <taxon>Agaricomycotina</taxon>
        <taxon>Agaricomycetes</taxon>
        <taxon>Agaricomycetidae</taxon>
        <taxon>Agaricales</taxon>
        <taxon>Agaricineae</taxon>
        <taxon>Psathyrellaceae</taxon>
        <taxon>Coprinellus</taxon>
    </lineage>
</organism>
<name>A0A4Y7T1K0_COPMI</name>
<keyword evidence="2" id="KW-1185">Reference proteome</keyword>
<protein>
    <submittedName>
        <fullName evidence="1">Uncharacterized protein</fullName>
    </submittedName>
</protein>
<comment type="caution">
    <text evidence="1">The sequence shown here is derived from an EMBL/GenBank/DDBJ whole genome shotgun (WGS) entry which is preliminary data.</text>
</comment>
<dbReference type="EMBL" id="QPFP01000037">
    <property type="protein sequence ID" value="TEB27824.1"/>
    <property type="molecule type" value="Genomic_DNA"/>
</dbReference>
<evidence type="ECO:0000313" key="2">
    <source>
        <dbReference type="Proteomes" id="UP000298030"/>
    </source>
</evidence>
<reference evidence="1 2" key="1">
    <citation type="journal article" date="2019" name="Nat. Ecol. Evol.">
        <title>Megaphylogeny resolves global patterns of mushroom evolution.</title>
        <authorList>
            <person name="Varga T."/>
            <person name="Krizsan K."/>
            <person name="Foldi C."/>
            <person name="Dima B."/>
            <person name="Sanchez-Garcia M."/>
            <person name="Sanchez-Ramirez S."/>
            <person name="Szollosi G.J."/>
            <person name="Szarkandi J.G."/>
            <person name="Papp V."/>
            <person name="Albert L."/>
            <person name="Andreopoulos W."/>
            <person name="Angelini C."/>
            <person name="Antonin V."/>
            <person name="Barry K.W."/>
            <person name="Bougher N.L."/>
            <person name="Buchanan P."/>
            <person name="Buyck B."/>
            <person name="Bense V."/>
            <person name="Catcheside P."/>
            <person name="Chovatia M."/>
            <person name="Cooper J."/>
            <person name="Damon W."/>
            <person name="Desjardin D."/>
            <person name="Finy P."/>
            <person name="Geml J."/>
            <person name="Haridas S."/>
            <person name="Hughes K."/>
            <person name="Justo A."/>
            <person name="Karasinski D."/>
            <person name="Kautmanova I."/>
            <person name="Kiss B."/>
            <person name="Kocsube S."/>
            <person name="Kotiranta H."/>
            <person name="LaButti K.M."/>
            <person name="Lechner B.E."/>
            <person name="Liimatainen K."/>
            <person name="Lipzen A."/>
            <person name="Lukacs Z."/>
            <person name="Mihaltcheva S."/>
            <person name="Morgado L.N."/>
            <person name="Niskanen T."/>
            <person name="Noordeloos M.E."/>
            <person name="Ohm R.A."/>
            <person name="Ortiz-Santana B."/>
            <person name="Ovrebo C."/>
            <person name="Racz N."/>
            <person name="Riley R."/>
            <person name="Savchenko A."/>
            <person name="Shiryaev A."/>
            <person name="Soop K."/>
            <person name="Spirin V."/>
            <person name="Szebenyi C."/>
            <person name="Tomsovsky M."/>
            <person name="Tulloss R.E."/>
            <person name="Uehling J."/>
            <person name="Grigoriev I.V."/>
            <person name="Vagvolgyi C."/>
            <person name="Papp T."/>
            <person name="Martin F.M."/>
            <person name="Miettinen O."/>
            <person name="Hibbett D.S."/>
            <person name="Nagy L.G."/>
        </authorList>
    </citation>
    <scope>NUCLEOTIDE SEQUENCE [LARGE SCALE GENOMIC DNA]</scope>
    <source>
        <strain evidence="1 2">FP101781</strain>
    </source>
</reference>
<evidence type="ECO:0000313" key="1">
    <source>
        <dbReference type="EMBL" id="TEB27824.1"/>
    </source>
</evidence>
<gene>
    <name evidence="1" type="ORF">FA13DRAFT_858473</name>
</gene>
<sequence>MNRNTGGSRTAYPPANVQNIFNHLRYYPPYRTGADNSHLPRGRSSGRQRPALSPLWMKYTLIVPSPRVRDSVHSYRESHLGPHSPRNPLHPRHSFELCQFLSTSIHFPPCITEHPRSQGTFCKRTLLSQRQRVSDAWPCPSALVVPPFTPLHSCSIR</sequence>